<reference evidence="4 5" key="1">
    <citation type="submission" date="2014-03" db="EMBL/GenBank/DDBJ databases">
        <title>Draft genome sequence of the novel thermoacidophilic archaea Acidianus copahuensis ALE1 strain, isolated from Copahue volcanic area in Neuquen Argentina.</title>
        <authorList>
            <person name="Urbieta M.S."/>
            <person name="Rascovan N."/>
            <person name="Castro C."/>
            <person name="Revale S."/>
            <person name="Giaveno M.A."/>
            <person name="Vazquez M.P."/>
            <person name="Donati E.R."/>
        </authorList>
    </citation>
    <scope>NUCLEOTIDE SEQUENCE [LARGE SCALE GENOMIC DNA]</scope>
    <source>
        <strain evidence="4 5">ALE1</strain>
    </source>
</reference>
<accession>A0A031LNH2</accession>
<evidence type="ECO:0000259" key="3">
    <source>
        <dbReference type="Pfam" id="PF05175"/>
    </source>
</evidence>
<dbReference type="RefSeq" id="WP_048100142.1">
    <property type="nucleotide sequence ID" value="NZ_JFZT01000048.1"/>
</dbReference>
<dbReference type="CDD" id="cd02440">
    <property type="entry name" value="AdoMet_MTases"/>
    <property type="match status" value="1"/>
</dbReference>
<sequence>MSFIVAEVVNGVPLSLLSHPGLFSKRKLDLGTRVFLENIDIPDEGKVVDLGCGYGPIGIYLALANPRLEVFMLDSNPLAIRTSTSNVERYGLSQRVHVYRSDILSALDVDVEAIFSNPPLKGGTLFLEKMAEQASKKVKSNGYVEIVVYKGEENAIYYLSKWFSHVYVKKRVKGYSIIRSDK</sequence>
<protein>
    <submittedName>
        <fullName evidence="4">Methyltransferase</fullName>
    </submittedName>
</protein>
<evidence type="ECO:0000313" key="5">
    <source>
        <dbReference type="Proteomes" id="UP000024332"/>
    </source>
</evidence>
<dbReference type="PANTHER" id="PTHR47816">
    <property type="entry name" value="RIBOSOMAL RNA SMALL SUBUNIT METHYLTRANSFERASE C"/>
    <property type="match status" value="1"/>
</dbReference>
<dbReference type="InterPro" id="IPR029063">
    <property type="entry name" value="SAM-dependent_MTases_sf"/>
</dbReference>
<dbReference type="OrthoDB" id="4668at2157"/>
<gene>
    <name evidence="4" type="ORF">CM19_09680</name>
</gene>
<dbReference type="Pfam" id="PF05175">
    <property type="entry name" value="MTS"/>
    <property type="match status" value="1"/>
</dbReference>
<dbReference type="InterPro" id="IPR046977">
    <property type="entry name" value="RsmC/RlmG"/>
</dbReference>
<dbReference type="Gene3D" id="3.40.50.150">
    <property type="entry name" value="Vaccinia Virus protein VP39"/>
    <property type="match status" value="1"/>
</dbReference>
<comment type="caution">
    <text evidence="4">The sequence shown here is derived from an EMBL/GenBank/DDBJ whole genome shotgun (WGS) entry which is preliminary data.</text>
</comment>
<feature type="domain" description="Methyltransferase small" evidence="3">
    <location>
        <begin position="15"/>
        <end position="178"/>
    </location>
</feature>
<organism evidence="4 5">
    <name type="scientific">Candidatus Acidianus copahuensis</name>
    <dbReference type="NCBI Taxonomy" id="1160895"/>
    <lineage>
        <taxon>Archaea</taxon>
        <taxon>Thermoproteota</taxon>
        <taxon>Thermoprotei</taxon>
        <taxon>Sulfolobales</taxon>
        <taxon>Sulfolobaceae</taxon>
        <taxon>Acidianus</taxon>
    </lineage>
</organism>
<evidence type="ECO:0000256" key="1">
    <source>
        <dbReference type="ARBA" id="ARBA00022603"/>
    </source>
</evidence>
<evidence type="ECO:0000256" key="2">
    <source>
        <dbReference type="ARBA" id="ARBA00022679"/>
    </source>
</evidence>
<dbReference type="Proteomes" id="UP000024332">
    <property type="component" value="Unassembled WGS sequence"/>
</dbReference>
<proteinExistence type="predicted"/>
<evidence type="ECO:0000313" key="4">
    <source>
        <dbReference type="EMBL" id="EZQ03094.1"/>
    </source>
</evidence>
<dbReference type="InterPro" id="IPR007848">
    <property type="entry name" value="Small_mtfrase_dom"/>
</dbReference>
<keyword evidence="5" id="KW-1185">Reference proteome</keyword>
<dbReference type="EMBL" id="JFZT01000048">
    <property type="protein sequence ID" value="EZQ03094.1"/>
    <property type="molecule type" value="Genomic_DNA"/>
</dbReference>
<dbReference type="PANTHER" id="PTHR47816:SF4">
    <property type="entry name" value="RIBOSOMAL RNA SMALL SUBUNIT METHYLTRANSFERASE C"/>
    <property type="match status" value="1"/>
</dbReference>
<dbReference type="GO" id="GO:0008757">
    <property type="term" value="F:S-adenosylmethionine-dependent methyltransferase activity"/>
    <property type="evidence" value="ECO:0007669"/>
    <property type="project" value="InterPro"/>
</dbReference>
<dbReference type="GO" id="GO:0032259">
    <property type="term" value="P:methylation"/>
    <property type="evidence" value="ECO:0007669"/>
    <property type="project" value="UniProtKB-KW"/>
</dbReference>
<dbReference type="SUPFAM" id="SSF53335">
    <property type="entry name" value="S-adenosyl-L-methionine-dependent methyltransferases"/>
    <property type="match status" value="1"/>
</dbReference>
<dbReference type="AlphaFoldDB" id="A0A031LNH2"/>
<dbReference type="STRING" id="1160895.CM19_09680"/>
<keyword evidence="2 4" id="KW-0808">Transferase</keyword>
<name>A0A031LNH2_9CREN</name>
<keyword evidence="1 4" id="KW-0489">Methyltransferase</keyword>